<sequence>MAEAGLIDPDGLEHGAGMTTGSARRPLFVATILTGSFLLFLVQPMVARMALPRLGGAPNVWNSAMVVYQALLLAGYGYAHGLSKLAQRRQAMVHLSLLLLAALTLPIVLANLAAPASGWEVLWVPLLLLLTVGPVFVVVSAQAPLMQRWYAADPGAGQPWALYAASNIGSFAGLLAYPLLAEPLLSLHQQSHAWSLGYGVLIVLVGVAAWSRWNVTDVVAVAAQAEPEERIGARRVLLWLALSAVPSGLLLSTSTHLTTDIFAMPLLWVIPLGLYLLSFAFAFSDRRAAAHVIVLLTPAAVIFAGSFAMVSTSGGTMVAAIGALLLLFEVSVALHARLYDSRPGASKLTFFYFIMSLGGALGGAFTALVAPVVFDWVWEHPILILASATLLPLPAQLDWRRMAGLDRGMSWIALAVLLICATFVAAQLMTLVSDQSNELVQLFLLLALTGLGVLLMPWRWAFVLVLLLAMLAQGGVTTFKASRDHQRTRSYFGIYNVYDTGPGPGQVRLLAHGTTLHGKQSLDPERRTEATTYYGDSSGVGLAMEAAPRLYGPNARIGVVGLGSGTLACRHKPGQRWTIFEIDPAIVHYSRNGTFTFLQTCAPDARIVLGDARLELEKLAPQSLDLLAVDAFSSDAIPLHLLTDEALGVYEQALTPEGLLALHISNRYIDLEPVLSAIAKKRGLVAMIRRDTPKGDLVVASNWVVMARDPARLAQLRAASGGLKWEALDPARGAAWTDDHASVLPYIRWGAMLGKL</sequence>
<evidence type="ECO:0000313" key="3">
    <source>
        <dbReference type="EMBL" id="MBB3938789.1"/>
    </source>
</evidence>
<comment type="caution">
    <text evidence="3">The sequence shown here is derived from an EMBL/GenBank/DDBJ whole genome shotgun (WGS) entry which is preliminary data.</text>
</comment>
<dbReference type="PANTHER" id="PTHR43317">
    <property type="entry name" value="THERMOSPERMINE SYNTHASE ACAULIS5"/>
    <property type="match status" value="1"/>
</dbReference>
<dbReference type="InterPro" id="IPR029063">
    <property type="entry name" value="SAM-dependent_MTases_sf"/>
</dbReference>
<evidence type="ECO:0000256" key="1">
    <source>
        <dbReference type="ARBA" id="ARBA00023115"/>
    </source>
</evidence>
<dbReference type="EMBL" id="JACIDY010000001">
    <property type="protein sequence ID" value="MBB3938789.1"/>
    <property type="molecule type" value="Genomic_DNA"/>
</dbReference>
<protein>
    <submittedName>
        <fullName evidence="3">Spermidine synthase</fullName>
    </submittedName>
</protein>
<accession>A0A7W6FWX8</accession>
<keyword evidence="2" id="KW-0472">Membrane</keyword>
<keyword evidence="4" id="KW-1185">Reference proteome</keyword>
<organism evidence="3 4">
    <name type="scientific">Novosphingobium fluoreni</name>
    <dbReference type="NCBI Taxonomy" id="1391222"/>
    <lineage>
        <taxon>Bacteria</taxon>
        <taxon>Pseudomonadati</taxon>
        <taxon>Pseudomonadota</taxon>
        <taxon>Alphaproteobacteria</taxon>
        <taxon>Sphingomonadales</taxon>
        <taxon>Sphingomonadaceae</taxon>
        <taxon>Novosphingobium</taxon>
    </lineage>
</organism>
<dbReference type="Gene3D" id="1.20.1250.20">
    <property type="entry name" value="MFS general substrate transporter like domains"/>
    <property type="match status" value="1"/>
</dbReference>
<keyword evidence="2" id="KW-1133">Transmembrane helix</keyword>
<proteinExistence type="predicted"/>
<keyword evidence="1" id="KW-0620">Polyamine biosynthesis</keyword>
<feature type="transmembrane region" description="Helical" evidence="2">
    <location>
        <begin position="59"/>
        <end position="79"/>
    </location>
</feature>
<dbReference type="SUPFAM" id="SSF53335">
    <property type="entry name" value="S-adenosyl-L-methionine-dependent methyltransferases"/>
    <property type="match status" value="1"/>
</dbReference>
<name>A0A7W6FWX8_9SPHN</name>
<feature type="transmembrane region" description="Helical" evidence="2">
    <location>
        <begin position="91"/>
        <end position="109"/>
    </location>
</feature>
<dbReference type="Proteomes" id="UP000561459">
    <property type="component" value="Unassembled WGS sequence"/>
</dbReference>
<gene>
    <name evidence="3" type="ORF">GGR39_000418</name>
</gene>
<feature type="transmembrane region" description="Helical" evidence="2">
    <location>
        <begin position="350"/>
        <end position="374"/>
    </location>
</feature>
<feature type="transmembrane region" description="Helical" evidence="2">
    <location>
        <begin position="316"/>
        <end position="338"/>
    </location>
</feature>
<dbReference type="GO" id="GO:0006596">
    <property type="term" value="P:polyamine biosynthetic process"/>
    <property type="evidence" value="ECO:0007669"/>
    <property type="project" value="UniProtKB-KW"/>
</dbReference>
<feature type="transmembrane region" description="Helical" evidence="2">
    <location>
        <begin position="236"/>
        <end position="255"/>
    </location>
</feature>
<dbReference type="PANTHER" id="PTHR43317:SF1">
    <property type="entry name" value="THERMOSPERMINE SYNTHASE ACAULIS5"/>
    <property type="match status" value="1"/>
</dbReference>
<feature type="transmembrane region" description="Helical" evidence="2">
    <location>
        <begin position="439"/>
        <end position="456"/>
    </location>
</feature>
<feature type="transmembrane region" description="Helical" evidence="2">
    <location>
        <begin position="192"/>
        <end position="215"/>
    </location>
</feature>
<dbReference type="RefSeq" id="WP_425490575.1">
    <property type="nucleotide sequence ID" value="NZ_JACIDY010000001.1"/>
</dbReference>
<evidence type="ECO:0000313" key="4">
    <source>
        <dbReference type="Proteomes" id="UP000561459"/>
    </source>
</evidence>
<dbReference type="NCBIfam" id="NF037959">
    <property type="entry name" value="MFS_SpdSyn"/>
    <property type="match status" value="1"/>
</dbReference>
<feature type="transmembrane region" description="Helical" evidence="2">
    <location>
        <begin position="160"/>
        <end position="180"/>
    </location>
</feature>
<keyword evidence="2" id="KW-0812">Transmembrane</keyword>
<evidence type="ECO:0000256" key="2">
    <source>
        <dbReference type="SAM" id="Phobius"/>
    </source>
</evidence>
<feature type="transmembrane region" description="Helical" evidence="2">
    <location>
        <begin position="411"/>
        <end position="433"/>
    </location>
</feature>
<feature type="transmembrane region" description="Helical" evidence="2">
    <location>
        <begin position="261"/>
        <end position="283"/>
    </location>
</feature>
<dbReference type="InterPro" id="IPR036259">
    <property type="entry name" value="MFS_trans_sf"/>
</dbReference>
<feature type="transmembrane region" description="Helical" evidence="2">
    <location>
        <begin position="290"/>
        <end position="310"/>
    </location>
</feature>
<feature type="transmembrane region" description="Helical" evidence="2">
    <location>
        <begin position="121"/>
        <end position="139"/>
    </location>
</feature>
<dbReference type="Gene3D" id="3.40.50.150">
    <property type="entry name" value="Vaccinia Virus protein VP39"/>
    <property type="match status" value="1"/>
</dbReference>
<dbReference type="AlphaFoldDB" id="A0A7W6FWX8"/>
<reference evidence="3 4" key="1">
    <citation type="submission" date="2020-08" db="EMBL/GenBank/DDBJ databases">
        <title>Genomic Encyclopedia of Type Strains, Phase IV (KMG-IV): sequencing the most valuable type-strain genomes for metagenomic binning, comparative biology and taxonomic classification.</title>
        <authorList>
            <person name="Goeker M."/>
        </authorList>
    </citation>
    <scope>NUCLEOTIDE SEQUENCE [LARGE SCALE GENOMIC DNA]</scope>
    <source>
        <strain evidence="3 4">DSM 27568</strain>
    </source>
</reference>
<feature type="transmembrane region" description="Helical" evidence="2">
    <location>
        <begin position="27"/>
        <end position="47"/>
    </location>
</feature>